<evidence type="ECO:0000313" key="8">
    <source>
        <dbReference type="Proteomes" id="UP000095042"/>
    </source>
</evidence>
<evidence type="ECO:0008006" key="9">
    <source>
        <dbReference type="Google" id="ProtNLM"/>
    </source>
</evidence>
<organism evidence="7 8">
    <name type="scientific">Methyloceanibacter marginalis</name>
    <dbReference type="NCBI Taxonomy" id="1774971"/>
    <lineage>
        <taxon>Bacteria</taxon>
        <taxon>Pseudomonadati</taxon>
        <taxon>Pseudomonadota</taxon>
        <taxon>Alphaproteobacteria</taxon>
        <taxon>Hyphomicrobiales</taxon>
        <taxon>Hyphomicrobiaceae</taxon>
        <taxon>Methyloceanibacter</taxon>
    </lineage>
</organism>
<dbReference type="EMBL" id="LPWD01000170">
    <property type="protein sequence ID" value="ODS03100.1"/>
    <property type="molecule type" value="Genomic_DNA"/>
</dbReference>
<comment type="subcellular location">
    <subcellularLocation>
        <location evidence="1">Membrane</location>
        <topology evidence="1">Multi-pass membrane protein</topology>
    </subcellularLocation>
</comment>
<feature type="transmembrane region" description="Helical" evidence="6">
    <location>
        <begin position="6"/>
        <end position="32"/>
    </location>
</feature>
<evidence type="ECO:0000256" key="5">
    <source>
        <dbReference type="ARBA" id="ARBA00023136"/>
    </source>
</evidence>
<protein>
    <recommendedName>
        <fullName evidence="9">Tellurium resistance protein TerC</fullName>
    </recommendedName>
</protein>
<dbReference type="NCBIfam" id="TIGR03717">
    <property type="entry name" value="R_switched_YjbE"/>
    <property type="match status" value="1"/>
</dbReference>
<evidence type="ECO:0000256" key="4">
    <source>
        <dbReference type="ARBA" id="ARBA00022989"/>
    </source>
</evidence>
<feature type="transmembrane region" description="Helical" evidence="6">
    <location>
        <begin position="136"/>
        <end position="157"/>
    </location>
</feature>
<dbReference type="PANTHER" id="PTHR30238">
    <property type="entry name" value="MEMBRANE BOUND PREDICTED REDOX MODULATOR"/>
    <property type="match status" value="1"/>
</dbReference>
<evidence type="ECO:0000256" key="6">
    <source>
        <dbReference type="SAM" id="Phobius"/>
    </source>
</evidence>
<gene>
    <name evidence="7" type="ORF">AUC71_11620</name>
</gene>
<comment type="similarity">
    <text evidence="2">Belongs to the TerC family.</text>
</comment>
<accession>A0A1E3WBJ4</accession>
<evidence type="ECO:0000313" key="7">
    <source>
        <dbReference type="EMBL" id="ODS03100.1"/>
    </source>
</evidence>
<keyword evidence="3 6" id="KW-0812">Transmembrane</keyword>
<feature type="transmembrane region" description="Helical" evidence="6">
    <location>
        <begin position="200"/>
        <end position="219"/>
    </location>
</feature>
<evidence type="ECO:0000256" key="3">
    <source>
        <dbReference type="ARBA" id="ARBA00022692"/>
    </source>
</evidence>
<dbReference type="AlphaFoldDB" id="A0A1E3WBJ4"/>
<keyword evidence="5 6" id="KW-0472">Membrane</keyword>
<sequence length="232" mass="24771">MTVDDPVFWLAVLQIIWIDLLLSGDNAVVIALACRKLPPHQRAWGIALGTLVAIGLRVVFTGLVTTLMTMPYVKLIGGLLLIWIAIKLLGGEENNGEGEIESSSSLWQAVKIIAIADAVMSLDNVIAIAMAARGSYALLMFGLAVSIPLIMAGAAIVMKLLDRFPIIVWAGAALLGWIAGEIITKDPLIAGYIDPSMGHTVHLAGAAFGAVFVLAVGFLRRHWLRRSAPDQV</sequence>
<keyword evidence="8" id="KW-1185">Reference proteome</keyword>
<proteinExistence type="inferred from homology"/>
<reference evidence="7 8" key="1">
    <citation type="journal article" date="2016" name="Environ. Microbiol.">
        <title>New Methyloceanibacter diversity from North Sea sediments includes methanotroph containing solely the soluble methane monooxygenase.</title>
        <authorList>
            <person name="Vekeman B."/>
            <person name="Kerckhof F.M."/>
            <person name="Cremers G."/>
            <person name="de Vos P."/>
            <person name="Vandamme P."/>
            <person name="Boon N."/>
            <person name="Op den Camp H.J."/>
            <person name="Heylen K."/>
        </authorList>
    </citation>
    <scope>NUCLEOTIDE SEQUENCE [LARGE SCALE GENOMIC DNA]</scope>
    <source>
        <strain evidence="7 8">R-67177</strain>
    </source>
</reference>
<dbReference type="GO" id="GO:0016020">
    <property type="term" value="C:membrane"/>
    <property type="evidence" value="ECO:0007669"/>
    <property type="project" value="UniProtKB-SubCell"/>
</dbReference>
<evidence type="ECO:0000256" key="2">
    <source>
        <dbReference type="ARBA" id="ARBA00007511"/>
    </source>
</evidence>
<comment type="caution">
    <text evidence="7">The sequence shown here is derived from an EMBL/GenBank/DDBJ whole genome shotgun (WGS) entry which is preliminary data.</text>
</comment>
<dbReference type="Pfam" id="PF03741">
    <property type="entry name" value="TerC"/>
    <property type="match status" value="1"/>
</dbReference>
<dbReference type="InterPro" id="IPR022301">
    <property type="entry name" value="Integral_membrane_YjbE"/>
</dbReference>
<feature type="transmembrane region" description="Helical" evidence="6">
    <location>
        <begin position="164"/>
        <end position="180"/>
    </location>
</feature>
<dbReference type="Proteomes" id="UP000095042">
    <property type="component" value="Unassembled WGS sequence"/>
</dbReference>
<evidence type="ECO:0000256" key="1">
    <source>
        <dbReference type="ARBA" id="ARBA00004141"/>
    </source>
</evidence>
<feature type="transmembrane region" description="Helical" evidence="6">
    <location>
        <begin position="44"/>
        <end position="65"/>
    </location>
</feature>
<dbReference type="RefSeq" id="WP_069623711.1">
    <property type="nucleotide sequence ID" value="NZ_LPWD01000170.1"/>
</dbReference>
<dbReference type="PANTHER" id="PTHR30238:SF4">
    <property type="entry name" value="SLL1022 PROTEIN"/>
    <property type="match status" value="1"/>
</dbReference>
<dbReference type="OrthoDB" id="9807970at2"/>
<dbReference type="InterPro" id="IPR005496">
    <property type="entry name" value="Integral_membrane_TerC"/>
</dbReference>
<keyword evidence="4 6" id="KW-1133">Transmembrane helix</keyword>
<name>A0A1E3WBJ4_9HYPH</name>